<gene>
    <name evidence="5" type="ORF">B0I08_106145</name>
</gene>
<proteinExistence type="predicted"/>
<dbReference type="OrthoDB" id="5244741at2"/>
<accession>A0A2T0VBU0</accession>
<dbReference type="Pfam" id="PF07963">
    <property type="entry name" value="N_methyl"/>
    <property type="match status" value="1"/>
</dbReference>
<dbReference type="Gene3D" id="2.60.40.10">
    <property type="entry name" value="Immunoglobulins"/>
    <property type="match status" value="1"/>
</dbReference>
<comment type="catalytic activity">
    <reaction evidence="1">
        <text>Endohydrolysis of (1-&gt;4)-alpha-D-glucosidic linkages in polysaccharides containing three or more (1-&gt;4)-alpha-linked D-glucose units.</text>
        <dbReference type="EC" id="3.2.1.1"/>
    </reaction>
</comment>
<evidence type="ECO:0000256" key="3">
    <source>
        <dbReference type="ARBA" id="ARBA00030238"/>
    </source>
</evidence>
<dbReference type="InterPro" id="IPR013784">
    <property type="entry name" value="Carb-bd-like_fold"/>
</dbReference>
<dbReference type="RefSeq" id="WP_106213198.1">
    <property type="nucleotide sequence ID" value="NZ_PVTL01000006.1"/>
</dbReference>
<dbReference type="GO" id="GO:0030246">
    <property type="term" value="F:carbohydrate binding"/>
    <property type="evidence" value="ECO:0007669"/>
    <property type="project" value="InterPro"/>
</dbReference>
<keyword evidence="4" id="KW-0812">Transmembrane</keyword>
<dbReference type="SUPFAM" id="SSF49452">
    <property type="entry name" value="Starch-binding domain-like"/>
    <property type="match status" value="1"/>
</dbReference>
<dbReference type="InterPro" id="IPR013783">
    <property type="entry name" value="Ig-like_fold"/>
</dbReference>
<organism evidence="5 6">
    <name type="scientific">Glaciihabitans tibetensis</name>
    <dbReference type="NCBI Taxonomy" id="1266600"/>
    <lineage>
        <taxon>Bacteria</taxon>
        <taxon>Bacillati</taxon>
        <taxon>Actinomycetota</taxon>
        <taxon>Actinomycetes</taxon>
        <taxon>Micrococcales</taxon>
        <taxon>Microbacteriaceae</taxon>
        <taxon>Glaciihabitans</taxon>
    </lineage>
</organism>
<dbReference type="PROSITE" id="PS00409">
    <property type="entry name" value="PROKAR_NTER_METHYL"/>
    <property type="match status" value="1"/>
</dbReference>
<protein>
    <recommendedName>
        <fullName evidence="2">alpha-amylase</fullName>
        <ecNumber evidence="2">3.2.1.1</ecNumber>
    </recommendedName>
    <alternativeName>
        <fullName evidence="3">1,4-alpha-D-glucan glucanohydrolase</fullName>
    </alternativeName>
</protein>
<sequence length="480" mass="47948">MTAAQNTPAPPTQHAEQPEHGIADDAGFSLVEVMVALFVFALLSTGTAYTVLSVIQLDRDSRARHVAANLAAEEIDLARDAASVMALTDVTRPAQRVGGDLFHVVVKTAWVSATGTDDACGATGGTLLYKRINVEVRWDNQRGGSSPVRADTVITPNSHLNSPDSGTILVRVLGTSGSGVSGVGITATPSAVANGATSSANATTDSQGCAFLTRLTPGNYSVTATAADHFDSMAQASSPVATVPVVAGYSAGASFSYDRASQFTLTYAPTATPTVPAGAVYLPRNLDTSYLAADGRVTVASLTGSGTNTTRTLTASLFPFASGYEVIAGVYTADASCLSIDPAAWAPVTEAGVVLTGTRTKVASSPGESVAGTVPMGILTVTGLAPGANLTAVSAAAPASTGDPGCTRATTYAFGAVPSGSTIALPFGSWTLHSTAATAPGAAVPGSTVPGATVPGSAITLGSRGSVAATVITLDPRVAP</sequence>
<name>A0A2T0VBU0_9MICO</name>
<dbReference type="GO" id="GO:0004556">
    <property type="term" value="F:alpha-amylase activity"/>
    <property type="evidence" value="ECO:0007669"/>
    <property type="project" value="UniProtKB-EC"/>
</dbReference>
<evidence type="ECO:0000313" key="5">
    <source>
        <dbReference type="EMBL" id="PRY67538.1"/>
    </source>
</evidence>
<dbReference type="EC" id="3.2.1.1" evidence="2"/>
<dbReference type="NCBIfam" id="TIGR02532">
    <property type="entry name" value="IV_pilin_GFxxxE"/>
    <property type="match status" value="1"/>
</dbReference>
<dbReference type="EMBL" id="PVTL01000006">
    <property type="protein sequence ID" value="PRY67538.1"/>
    <property type="molecule type" value="Genomic_DNA"/>
</dbReference>
<dbReference type="AlphaFoldDB" id="A0A2T0VBU0"/>
<comment type="caution">
    <text evidence="5">The sequence shown here is derived from an EMBL/GenBank/DDBJ whole genome shotgun (WGS) entry which is preliminary data.</text>
</comment>
<keyword evidence="4" id="KW-0472">Membrane</keyword>
<keyword evidence="6" id="KW-1185">Reference proteome</keyword>
<evidence type="ECO:0000256" key="4">
    <source>
        <dbReference type="SAM" id="Phobius"/>
    </source>
</evidence>
<evidence type="ECO:0000313" key="6">
    <source>
        <dbReference type="Proteomes" id="UP000237983"/>
    </source>
</evidence>
<dbReference type="GO" id="GO:0005975">
    <property type="term" value="P:carbohydrate metabolic process"/>
    <property type="evidence" value="ECO:0007669"/>
    <property type="project" value="UniProtKB-ARBA"/>
</dbReference>
<evidence type="ECO:0000256" key="1">
    <source>
        <dbReference type="ARBA" id="ARBA00000548"/>
    </source>
</evidence>
<evidence type="ECO:0000256" key="2">
    <source>
        <dbReference type="ARBA" id="ARBA00012595"/>
    </source>
</evidence>
<feature type="transmembrane region" description="Helical" evidence="4">
    <location>
        <begin position="33"/>
        <end position="55"/>
    </location>
</feature>
<keyword evidence="4" id="KW-1133">Transmembrane helix</keyword>
<dbReference type="InterPro" id="IPR012902">
    <property type="entry name" value="N_methyl_site"/>
</dbReference>
<dbReference type="Proteomes" id="UP000237983">
    <property type="component" value="Unassembled WGS sequence"/>
</dbReference>
<reference evidence="5 6" key="1">
    <citation type="submission" date="2018-03" db="EMBL/GenBank/DDBJ databases">
        <title>Genomic Encyclopedia of Type Strains, Phase III (KMG-III): the genomes of soil and plant-associated and newly described type strains.</title>
        <authorList>
            <person name="Whitman W."/>
        </authorList>
    </citation>
    <scope>NUCLEOTIDE SEQUENCE [LARGE SCALE GENOMIC DNA]</scope>
    <source>
        <strain evidence="5 6">CGMCC 1.12484</strain>
    </source>
</reference>